<feature type="chain" id="PRO_5012952431" evidence="1">
    <location>
        <begin position="18"/>
        <end position="126"/>
    </location>
</feature>
<dbReference type="Proteomes" id="UP000184932">
    <property type="component" value="Unassembled WGS sequence"/>
</dbReference>
<evidence type="ECO:0000313" key="3">
    <source>
        <dbReference type="Proteomes" id="UP000184932"/>
    </source>
</evidence>
<proteinExistence type="predicted"/>
<dbReference type="STRING" id="1217970.SAMN05444002_0762"/>
<feature type="signal peptide" evidence="1">
    <location>
        <begin position="1"/>
        <end position="17"/>
    </location>
</feature>
<reference evidence="3" key="1">
    <citation type="submission" date="2016-11" db="EMBL/GenBank/DDBJ databases">
        <authorList>
            <person name="Varghese N."/>
            <person name="Submissions S."/>
        </authorList>
    </citation>
    <scope>NUCLEOTIDE SEQUENCE [LARGE SCALE GENOMIC DNA]</scope>
    <source>
        <strain evidence="3">DSM 29440</strain>
    </source>
</reference>
<dbReference type="EMBL" id="FSRL01000001">
    <property type="protein sequence ID" value="SIN82221.1"/>
    <property type="molecule type" value="Genomic_DNA"/>
</dbReference>
<protein>
    <submittedName>
        <fullName evidence="2">Uncharacterized protein</fullName>
    </submittedName>
</protein>
<evidence type="ECO:0000256" key="1">
    <source>
        <dbReference type="SAM" id="SignalP"/>
    </source>
</evidence>
<keyword evidence="3" id="KW-1185">Reference proteome</keyword>
<organism evidence="2 3">
    <name type="scientific">Vannielia litorea</name>
    <dbReference type="NCBI Taxonomy" id="1217970"/>
    <lineage>
        <taxon>Bacteria</taxon>
        <taxon>Pseudomonadati</taxon>
        <taxon>Pseudomonadota</taxon>
        <taxon>Alphaproteobacteria</taxon>
        <taxon>Rhodobacterales</taxon>
        <taxon>Paracoccaceae</taxon>
        <taxon>Vannielia</taxon>
    </lineage>
</organism>
<sequence length="126" mass="12579">MRSVALLAALAATPAAATGWLAPNGHLVDGGPQAIVVHPVAGGSSAGIFCAAGSYAMERLGAQPADAVVVTSPRSGRIFGPGGETVGFRLDPGASPDHGLLLKVSRQGEAVSVAHARALCKEHRGH</sequence>
<dbReference type="AlphaFoldDB" id="A0A1N6EGZ7"/>
<dbReference type="OrthoDB" id="7689766at2"/>
<dbReference type="RefSeq" id="WP_074254907.1">
    <property type="nucleotide sequence ID" value="NZ_FSRL01000001.1"/>
</dbReference>
<accession>A0A1N6EGZ7</accession>
<name>A0A1N6EGZ7_9RHOB</name>
<keyword evidence="1" id="KW-0732">Signal</keyword>
<evidence type="ECO:0000313" key="2">
    <source>
        <dbReference type="EMBL" id="SIN82221.1"/>
    </source>
</evidence>
<gene>
    <name evidence="2" type="ORF">SAMN05444002_0762</name>
</gene>